<evidence type="ECO:0000313" key="2">
    <source>
        <dbReference type="EMBL" id="MBE3636963.1"/>
    </source>
</evidence>
<evidence type="ECO:0000313" key="3">
    <source>
        <dbReference type="Proteomes" id="UP000609121"/>
    </source>
</evidence>
<proteinExistence type="predicted"/>
<gene>
    <name evidence="2" type="ORF">ICN82_01940</name>
</gene>
<keyword evidence="3" id="KW-1185">Reference proteome</keyword>
<dbReference type="EMBL" id="JACVXA010000004">
    <property type="protein sequence ID" value="MBE3636963.1"/>
    <property type="molecule type" value="Genomic_DNA"/>
</dbReference>
<accession>A0A8J6YPG0</accession>
<name>A0A8J6YPG0_9RHOB</name>
<feature type="region of interest" description="Disordered" evidence="1">
    <location>
        <begin position="1"/>
        <end position="20"/>
    </location>
</feature>
<protein>
    <submittedName>
        <fullName evidence="2">Uncharacterized protein</fullName>
    </submittedName>
</protein>
<sequence>MVKNGAFSESVQGSSWPPAPQAETERLAALRVLQIMAQSVNWTGFGRLSGWGLDPFWVACGITLLSSAPVRIEDALAPLRGGPQGRIRLGPGAVGKTAPIVVNGNPADMFVDSFLRNRNLP</sequence>
<comment type="caution">
    <text evidence="2">The sequence shown here is derived from an EMBL/GenBank/DDBJ whole genome shotgun (WGS) entry which is preliminary data.</text>
</comment>
<evidence type="ECO:0000256" key="1">
    <source>
        <dbReference type="SAM" id="MobiDB-lite"/>
    </source>
</evidence>
<reference evidence="2" key="1">
    <citation type="submission" date="2020-09" db="EMBL/GenBank/DDBJ databases">
        <title>A novel bacterium of genus Mangrovicoccus, isolated from South China Sea.</title>
        <authorList>
            <person name="Huang H."/>
            <person name="Mo K."/>
            <person name="Hu Y."/>
        </authorList>
    </citation>
    <scope>NUCLEOTIDE SEQUENCE</scope>
    <source>
        <strain evidence="2">HB182678</strain>
    </source>
</reference>
<organism evidence="2 3">
    <name type="scientific">Mangrovicoccus algicola</name>
    <dbReference type="NCBI Taxonomy" id="2771008"/>
    <lineage>
        <taxon>Bacteria</taxon>
        <taxon>Pseudomonadati</taxon>
        <taxon>Pseudomonadota</taxon>
        <taxon>Alphaproteobacteria</taxon>
        <taxon>Rhodobacterales</taxon>
        <taxon>Paracoccaceae</taxon>
        <taxon>Mangrovicoccus</taxon>
    </lineage>
</organism>
<dbReference type="AlphaFoldDB" id="A0A8J6YPG0"/>
<dbReference type="Proteomes" id="UP000609121">
    <property type="component" value="Unassembled WGS sequence"/>
</dbReference>
<dbReference type="RefSeq" id="WP_193179146.1">
    <property type="nucleotide sequence ID" value="NZ_JACVXA010000004.1"/>
</dbReference>